<dbReference type="Proteomes" id="UP000707206">
    <property type="component" value="Unassembled WGS sequence"/>
</dbReference>
<keyword evidence="1" id="KW-0732">Signal</keyword>
<evidence type="ECO:0000313" key="3">
    <source>
        <dbReference type="EMBL" id="NHF58012.1"/>
    </source>
</evidence>
<dbReference type="InterPro" id="IPR002931">
    <property type="entry name" value="Transglutaminase-like"/>
</dbReference>
<reference evidence="3" key="1">
    <citation type="submission" date="2019-07" db="EMBL/GenBank/DDBJ databases">
        <authorList>
            <person name="De-Chao Zhang Q."/>
        </authorList>
    </citation>
    <scope>NUCLEOTIDE SEQUENCE</scope>
    <source>
        <strain evidence="3">TP-CH-4</strain>
    </source>
</reference>
<dbReference type="Gene3D" id="2.60.120.1130">
    <property type="match status" value="1"/>
</dbReference>
<dbReference type="AlphaFoldDB" id="A0A967AQ99"/>
<organism evidence="3 4">
    <name type="scientific">Pelagihabitans pacificus</name>
    <dbReference type="NCBI Taxonomy" id="2696054"/>
    <lineage>
        <taxon>Bacteria</taxon>
        <taxon>Pseudomonadati</taxon>
        <taxon>Bacteroidota</taxon>
        <taxon>Flavobacteriia</taxon>
        <taxon>Flavobacteriales</taxon>
        <taxon>Flavobacteriaceae</taxon>
        <taxon>Pelagihabitans</taxon>
    </lineage>
</organism>
<dbReference type="Gene3D" id="3.10.620.30">
    <property type="match status" value="1"/>
</dbReference>
<gene>
    <name evidence="3" type="ORF">FK220_001580</name>
</gene>
<dbReference type="EMBL" id="VIKU02000001">
    <property type="protein sequence ID" value="NHF58012.1"/>
    <property type="molecule type" value="Genomic_DNA"/>
</dbReference>
<proteinExistence type="predicted"/>
<evidence type="ECO:0000313" key="4">
    <source>
        <dbReference type="Proteomes" id="UP000707206"/>
    </source>
</evidence>
<reference evidence="3" key="2">
    <citation type="submission" date="2020-03" db="EMBL/GenBank/DDBJ databases">
        <title>Flavobacteriaceae bacterium strain TP-CH-4, a member of the family Flavobacteriaceae isolated from a deep-sea seamount.</title>
        <authorList>
            <person name="Zhang D.-C."/>
        </authorList>
    </citation>
    <scope>NUCLEOTIDE SEQUENCE</scope>
    <source>
        <strain evidence="3">TP-CH-4</strain>
    </source>
</reference>
<feature type="domain" description="Transglutaminase-like" evidence="2">
    <location>
        <begin position="306"/>
        <end position="372"/>
    </location>
</feature>
<protein>
    <submittedName>
        <fullName evidence="3">DUF3857 and transglutaminase domain-containing protein</fullName>
    </submittedName>
</protein>
<accession>A0A967AQ99</accession>
<keyword evidence="4" id="KW-1185">Reference proteome</keyword>
<sequence length="656" mass="77027">MSPRIRFVALLLFPLFVLNAQMPDTFGEISYIEKEMMSYDKDPDAPAVVLYERGDNYFKLVDERLVIVKEFHSKIKVLDEKKFNGEIVPIYLYHNGASTEKLIKIKAVTHNGEEQFNVLPSQIFTSDESERWRVKKFTFPNIKKGSILEYRYTITTPYLSRLDGWTFQSDIPKLYSEFNATIPGNYLYNRALMGYLNLDTNEATIKKHCFYLPGFKNSADCEVIKYAMKDIPAFKADEKYMLSEQNYISRIEFEISEWRKFDGTTDRFTKTWDDVDREFRHDADIGRQLTKKSFFERNVPESLLTQGDAITRAKKIYEFVKGHYNWNGEYATYGNADVKEAFNAKKGNAWEINMSLINLLNAADIKTELMLLSTRQHGLPKKVHPVMQDFNYIVAKTTIDGKEYLLDATDKYNPFGYLPYRALNHYGRVMDFKNDSYWHTIKPIAKNRYTIRANVQFNMEAGEATGIFDVMTIGYNAIDKRKTLDEYSKEKYLDAMEGELEGSYEITDYRKFEERCDEEKVAERFMFEMGDVLQGDRVYFNPFLIRFFDENPFQLEERNYPIDFGYPVSYRYQVNIEIPEGYQIQEIPQPMALALGENKKVLYRFHHDSNKNNVVLSFDLSIKNTHFPADDYEGLKELFKKVTNTQKNSLVVFKRI</sequence>
<dbReference type="Pfam" id="PF01841">
    <property type="entry name" value="Transglut_core"/>
    <property type="match status" value="1"/>
</dbReference>
<feature type="chain" id="PRO_5037409134" evidence="1">
    <location>
        <begin position="21"/>
        <end position="656"/>
    </location>
</feature>
<dbReference type="RefSeq" id="WP_152572527.1">
    <property type="nucleotide sequence ID" value="NZ_VIKU02000001.1"/>
</dbReference>
<comment type="caution">
    <text evidence="3">The sequence shown here is derived from an EMBL/GenBank/DDBJ whole genome shotgun (WGS) entry which is preliminary data.</text>
</comment>
<dbReference type="Gene3D" id="2.60.40.3140">
    <property type="match status" value="1"/>
</dbReference>
<evidence type="ECO:0000259" key="2">
    <source>
        <dbReference type="Pfam" id="PF01841"/>
    </source>
</evidence>
<feature type="signal peptide" evidence="1">
    <location>
        <begin position="1"/>
        <end position="20"/>
    </location>
</feature>
<name>A0A967AQ99_9FLAO</name>
<evidence type="ECO:0000256" key="1">
    <source>
        <dbReference type="SAM" id="SignalP"/>
    </source>
</evidence>